<name>A0AAV0X2K5_9HEMI</name>
<feature type="region of interest" description="Disordered" evidence="1">
    <location>
        <begin position="84"/>
        <end position="164"/>
    </location>
</feature>
<proteinExistence type="predicted"/>
<keyword evidence="2" id="KW-0732">Signal</keyword>
<evidence type="ECO:0000256" key="1">
    <source>
        <dbReference type="SAM" id="MobiDB-lite"/>
    </source>
</evidence>
<dbReference type="AlphaFoldDB" id="A0AAV0X2K5"/>
<feature type="chain" id="PRO_5043628534" description="Secreted protein" evidence="2">
    <location>
        <begin position="24"/>
        <end position="164"/>
    </location>
</feature>
<evidence type="ECO:0008006" key="5">
    <source>
        <dbReference type="Google" id="ProtNLM"/>
    </source>
</evidence>
<dbReference type="Proteomes" id="UP001160148">
    <property type="component" value="Unassembled WGS sequence"/>
</dbReference>
<evidence type="ECO:0000313" key="3">
    <source>
        <dbReference type="EMBL" id="CAI6362393.1"/>
    </source>
</evidence>
<organism evidence="3 4">
    <name type="scientific">Macrosiphum euphorbiae</name>
    <name type="common">potato aphid</name>
    <dbReference type="NCBI Taxonomy" id="13131"/>
    <lineage>
        <taxon>Eukaryota</taxon>
        <taxon>Metazoa</taxon>
        <taxon>Ecdysozoa</taxon>
        <taxon>Arthropoda</taxon>
        <taxon>Hexapoda</taxon>
        <taxon>Insecta</taxon>
        <taxon>Pterygota</taxon>
        <taxon>Neoptera</taxon>
        <taxon>Paraneoptera</taxon>
        <taxon>Hemiptera</taxon>
        <taxon>Sternorrhyncha</taxon>
        <taxon>Aphidomorpha</taxon>
        <taxon>Aphidoidea</taxon>
        <taxon>Aphididae</taxon>
        <taxon>Macrosiphini</taxon>
        <taxon>Macrosiphum</taxon>
    </lineage>
</organism>
<feature type="signal peptide" evidence="2">
    <location>
        <begin position="1"/>
        <end position="23"/>
    </location>
</feature>
<evidence type="ECO:0000313" key="4">
    <source>
        <dbReference type="Proteomes" id="UP001160148"/>
    </source>
</evidence>
<sequence>MMSMSRLLLTVHVLAISATAVVSYYPSDLALQDSNLKDQLKAQQDGGKADDGLAVAYLPAYAIPDGSPVDPCVTCRPRRTTHNCRRITGDRCPGRSSPTCTTKRCSSPQSSTGPKKRCSSPQSPTGSKKLFSNSKLYPRSAAAETKRSPPSSITPVKPNRNDGP</sequence>
<evidence type="ECO:0000256" key="2">
    <source>
        <dbReference type="SAM" id="SignalP"/>
    </source>
</evidence>
<gene>
    <name evidence="3" type="ORF">MEUPH1_LOCUS17464</name>
</gene>
<protein>
    <recommendedName>
        <fullName evidence="5">Secreted protein</fullName>
    </recommendedName>
</protein>
<accession>A0AAV0X2K5</accession>
<comment type="caution">
    <text evidence="3">The sequence shown here is derived from an EMBL/GenBank/DDBJ whole genome shotgun (WGS) entry which is preliminary data.</text>
</comment>
<dbReference type="EMBL" id="CARXXK010000003">
    <property type="protein sequence ID" value="CAI6362393.1"/>
    <property type="molecule type" value="Genomic_DNA"/>
</dbReference>
<feature type="compositionally biased region" description="Polar residues" evidence="1">
    <location>
        <begin position="96"/>
        <end position="135"/>
    </location>
</feature>
<reference evidence="3 4" key="1">
    <citation type="submission" date="2023-01" db="EMBL/GenBank/DDBJ databases">
        <authorList>
            <person name="Whitehead M."/>
        </authorList>
    </citation>
    <scope>NUCLEOTIDE SEQUENCE [LARGE SCALE GENOMIC DNA]</scope>
</reference>
<keyword evidence="4" id="KW-1185">Reference proteome</keyword>